<dbReference type="EMBL" id="JBHSCW010000001">
    <property type="protein sequence ID" value="MFC4350397.1"/>
    <property type="molecule type" value="Genomic_DNA"/>
</dbReference>
<protein>
    <submittedName>
        <fullName evidence="5">Ig-like domain-containing protein</fullName>
    </submittedName>
</protein>
<evidence type="ECO:0000256" key="1">
    <source>
        <dbReference type="ARBA" id="ARBA00022729"/>
    </source>
</evidence>
<organism evidence="5 6">
    <name type="scientific">Fodinicurvata halophila</name>
    <dbReference type="NCBI Taxonomy" id="1419723"/>
    <lineage>
        <taxon>Bacteria</taxon>
        <taxon>Pseudomonadati</taxon>
        <taxon>Pseudomonadota</taxon>
        <taxon>Alphaproteobacteria</taxon>
        <taxon>Rhodospirillales</taxon>
        <taxon>Rhodovibrionaceae</taxon>
        <taxon>Fodinicurvata</taxon>
    </lineage>
</organism>
<keyword evidence="6" id="KW-1185">Reference proteome</keyword>
<evidence type="ECO:0000313" key="5">
    <source>
        <dbReference type="EMBL" id="MFC4350397.1"/>
    </source>
</evidence>
<accession>A0ABV8UHY6</accession>
<sequence>MSLLRFLVLAFTLFPAGVLMAQEVCEPTRPVQQPSCSTDAMLAAIDPQHTIDVLGNINPEAFVGGANAALAPGQANLSISGGVSAGGVACAKHLGARRIGGSDGVPGLSEGMASFLEDKIGRDVPTASGGRRQAVFEIFSPNIIVFESGALGDVLSLRHGGIGGWPSNSGAFLRITLTDAAPGDLQAGGSYDARATGLDGDGAPGNIYTAWSGRTFPDPYPDPNTAEQAREQEAEKQACRNARRAFLRAMEASSVPLHIYDGREIEALDCDFQGTAQTGTRTRVRGGELTGTVTIERVTESHVIGSFSLQGTAHVEQHDRVWDHRRQSVSLENRDEGDKSLSLSGRFSAPNMRTGGYTTAPLEVAQAPVSDADSKTGLEVVEHRPERHARNISWEVPGIQVKFNRPLDPSSLRPDAAKVETALPDGRNRTAMAEVPIRLALDGPSTLRVIPMRDLRDGVRYRVTLPGGSAGVRGADGHRLPVDQMWSFDTVVNLHDDEPMQDLATYLKPREGLETNTFQVVIDTPLVDRKPAVIRSHVKWRPDDTVAEGWQVTDFEAHLRVRDANRPDGSLLLPEKRNVHIKRPDLYTDEEKRRAENTVNFFGWRPDYEEVDALKLEVEPVRDCGSPMVFFGEEPLEWHPLQRDLKVGYTFARIGPWTSEGPGGLSPEMRAEGHLAAEAAEDYIEQLFPVRSATLSPQADLYFSLDDDDRISAEVARAKGDGYYPDGNPGFIEDLLASDPRDFDDIRTELLVEAHNAFSTTGSGSGPGAVDTFSGDFDILVVYMPYDWIERLGVANWDLGSEFLWTDEGVFSSPVVGISLTRPGGSKPRIAELTPITHEIGHILGLEHSPKPSTSQERSMMCDMHKNSIEEDIEGMRLATDGSGGANKNEQEGNEENPDELVNLMLPCTGLKDNMFVKREQYMQLLDSFSQF</sequence>
<dbReference type="RefSeq" id="WP_382420735.1">
    <property type="nucleotide sequence ID" value="NZ_JBHSCW010000001.1"/>
</dbReference>
<dbReference type="SUPFAM" id="SSF55486">
    <property type="entry name" value="Metalloproteases ('zincins'), catalytic domain"/>
    <property type="match status" value="2"/>
</dbReference>
<reference evidence="6" key="1">
    <citation type="journal article" date="2019" name="Int. J. Syst. Evol. Microbiol.">
        <title>The Global Catalogue of Microorganisms (GCM) 10K type strain sequencing project: providing services to taxonomists for standard genome sequencing and annotation.</title>
        <authorList>
            <consortium name="The Broad Institute Genomics Platform"/>
            <consortium name="The Broad Institute Genome Sequencing Center for Infectious Disease"/>
            <person name="Wu L."/>
            <person name="Ma J."/>
        </authorList>
    </citation>
    <scope>NUCLEOTIDE SEQUENCE [LARGE SCALE GENOMIC DNA]</scope>
    <source>
        <strain evidence="6">CECT 8472</strain>
    </source>
</reference>
<evidence type="ECO:0000313" key="6">
    <source>
        <dbReference type="Proteomes" id="UP001595799"/>
    </source>
</evidence>
<comment type="caution">
    <text evidence="5">The sequence shown here is derived from an EMBL/GenBank/DDBJ whole genome shotgun (WGS) entry which is preliminary data.</text>
</comment>
<gene>
    <name evidence="5" type="ORF">ACFOW6_02445</name>
</gene>
<feature type="region of interest" description="Disordered" evidence="2">
    <location>
        <begin position="326"/>
        <end position="347"/>
    </location>
</feature>
<feature type="region of interest" description="Disordered" evidence="2">
    <location>
        <begin position="878"/>
        <end position="898"/>
    </location>
</feature>
<feature type="chain" id="PRO_5045809733" evidence="3">
    <location>
        <begin position="22"/>
        <end position="932"/>
    </location>
</feature>
<dbReference type="InterPro" id="IPR032812">
    <property type="entry name" value="SbsA_Ig"/>
</dbReference>
<dbReference type="Proteomes" id="UP001595799">
    <property type="component" value="Unassembled WGS sequence"/>
</dbReference>
<evidence type="ECO:0000259" key="4">
    <source>
        <dbReference type="Pfam" id="PF13205"/>
    </source>
</evidence>
<feature type="domain" description="SbsA Ig-like" evidence="4">
    <location>
        <begin position="375"/>
        <end position="490"/>
    </location>
</feature>
<name>A0ABV8UHY6_9PROT</name>
<feature type="signal peptide" evidence="3">
    <location>
        <begin position="1"/>
        <end position="21"/>
    </location>
</feature>
<proteinExistence type="predicted"/>
<feature type="compositionally biased region" description="Basic and acidic residues" evidence="2">
    <location>
        <begin position="326"/>
        <end position="339"/>
    </location>
</feature>
<evidence type="ECO:0000256" key="2">
    <source>
        <dbReference type="SAM" id="MobiDB-lite"/>
    </source>
</evidence>
<keyword evidence="1 3" id="KW-0732">Signal</keyword>
<dbReference type="Pfam" id="PF13205">
    <property type="entry name" value="Big_5"/>
    <property type="match status" value="1"/>
</dbReference>
<evidence type="ECO:0000256" key="3">
    <source>
        <dbReference type="SAM" id="SignalP"/>
    </source>
</evidence>